<keyword evidence="5 6" id="KW-0472">Membrane</keyword>
<feature type="signal peptide" evidence="7">
    <location>
        <begin position="1"/>
        <end position="22"/>
    </location>
</feature>
<feature type="transmembrane region" description="Helical" evidence="6">
    <location>
        <begin position="536"/>
        <end position="564"/>
    </location>
</feature>
<feature type="transmembrane region" description="Helical" evidence="6">
    <location>
        <begin position="464"/>
        <end position="484"/>
    </location>
</feature>
<keyword evidence="3 6" id="KW-0812">Transmembrane</keyword>
<reference evidence="8" key="2">
    <citation type="submission" date="2020-09" db="EMBL/GenBank/DDBJ databases">
        <authorList>
            <person name="Sun Q."/>
            <person name="Zhou Y."/>
        </authorList>
    </citation>
    <scope>NUCLEOTIDE SEQUENCE</scope>
    <source>
        <strain evidence="8">CGMCC 1.15760</strain>
    </source>
</reference>
<name>A0A917LFR3_9BACI</name>
<dbReference type="AlphaFoldDB" id="A0A917LFR3"/>
<reference evidence="8" key="1">
    <citation type="journal article" date="2014" name="Int. J. Syst. Evol. Microbiol.">
        <title>Complete genome sequence of Corynebacterium casei LMG S-19264T (=DSM 44701T), isolated from a smear-ripened cheese.</title>
        <authorList>
            <consortium name="US DOE Joint Genome Institute (JGI-PGF)"/>
            <person name="Walter F."/>
            <person name="Albersmeier A."/>
            <person name="Kalinowski J."/>
            <person name="Ruckert C."/>
        </authorList>
    </citation>
    <scope>NUCLEOTIDE SEQUENCE</scope>
    <source>
        <strain evidence="8">CGMCC 1.15760</strain>
    </source>
</reference>
<evidence type="ECO:0000256" key="5">
    <source>
        <dbReference type="ARBA" id="ARBA00023136"/>
    </source>
</evidence>
<organism evidence="8 9">
    <name type="scientific">Lysinibacillus alkalisoli</name>
    <dbReference type="NCBI Taxonomy" id="1911548"/>
    <lineage>
        <taxon>Bacteria</taxon>
        <taxon>Bacillati</taxon>
        <taxon>Bacillota</taxon>
        <taxon>Bacilli</taxon>
        <taxon>Bacillales</taxon>
        <taxon>Bacillaceae</taxon>
        <taxon>Lysinibacillus</taxon>
    </lineage>
</organism>
<evidence type="ECO:0000256" key="4">
    <source>
        <dbReference type="ARBA" id="ARBA00022989"/>
    </source>
</evidence>
<dbReference type="RefSeq" id="WP_188614102.1">
    <property type="nucleotide sequence ID" value="NZ_BMJT01000003.1"/>
</dbReference>
<keyword evidence="4 6" id="KW-1133">Transmembrane helix</keyword>
<evidence type="ECO:0000313" key="9">
    <source>
        <dbReference type="Proteomes" id="UP000616608"/>
    </source>
</evidence>
<feature type="chain" id="PRO_5037379716" evidence="7">
    <location>
        <begin position="23"/>
        <end position="570"/>
    </location>
</feature>
<sequence>MKRYLSSVIFMLCLCVASTSYAENAYRDYFITISDALMQSKQGQDEEAIQTLHTFAEQWAQITSTEKEAKAEVDTLLKETIAETDSTERIRLLGELSQALRTLNEAENPIDHNAQRAEFGEKFTPVMAAFDKALATKDHTLIEEAYRTFNVKWNQLERPVREQSIAMYGQIETQMAFIRIALSDDVPNYDDVDAQFDTLQQTIEDFIAGNDTAQAVEGTYTLQSLIADLQKARTAVDNEDFTAASEALKHFIIIWPQVEMAVSTRDGKLYTKIESTMPLLVSAVSKEQVDTAAVLQQIDEFETAIALLQDKTSYTFWDAALILLREGLEALLIILALVTFLKKANQTHMQKWVYMGAVMGILLSIVAAVAMSLLFRAESLNTSREIIEGYVGIVAAMMMLGVGIWLHRKSTVQQWNAYIERQMGHAISTQSVMAMAMISFLSVFREGAETVIFYVGIAPNMSTSQFLLGIVVAIVILVIVGWVLFTATVKIPIHRFFAVATVLIYALTFKIIGVSIHKLQLMNQLPTHVIDGWPVWSWLGFYPTVETCLGQGILIVFIMSAVVYKRKQKN</sequence>
<evidence type="ECO:0000256" key="1">
    <source>
        <dbReference type="ARBA" id="ARBA00004141"/>
    </source>
</evidence>
<feature type="transmembrane region" description="Helical" evidence="6">
    <location>
        <begin position="352"/>
        <end position="375"/>
    </location>
</feature>
<proteinExistence type="inferred from homology"/>
<evidence type="ECO:0000256" key="6">
    <source>
        <dbReference type="SAM" id="Phobius"/>
    </source>
</evidence>
<dbReference type="GO" id="GO:0015093">
    <property type="term" value="F:ferrous iron transmembrane transporter activity"/>
    <property type="evidence" value="ECO:0007669"/>
    <property type="project" value="TreeGrafter"/>
</dbReference>
<gene>
    <name evidence="8" type="ORF">GCM10007425_11800</name>
</gene>
<dbReference type="PANTHER" id="PTHR31632">
    <property type="entry name" value="IRON TRANSPORTER FTH1"/>
    <property type="match status" value="1"/>
</dbReference>
<protein>
    <submittedName>
        <fullName evidence="8">Permease</fullName>
    </submittedName>
</protein>
<evidence type="ECO:0000256" key="3">
    <source>
        <dbReference type="ARBA" id="ARBA00022692"/>
    </source>
</evidence>
<feature type="transmembrane region" description="Helical" evidence="6">
    <location>
        <begin position="387"/>
        <end position="406"/>
    </location>
</feature>
<dbReference type="EMBL" id="BMJT01000003">
    <property type="protein sequence ID" value="GGG18941.1"/>
    <property type="molecule type" value="Genomic_DNA"/>
</dbReference>
<dbReference type="GO" id="GO:0033573">
    <property type="term" value="C:high-affinity iron permease complex"/>
    <property type="evidence" value="ECO:0007669"/>
    <property type="project" value="InterPro"/>
</dbReference>
<comment type="subcellular location">
    <subcellularLocation>
        <location evidence="1">Membrane</location>
        <topology evidence="1">Multi-pass membrane protein</topology>
    </subcellularLocation>
</comment>
<dbReference type="InterPro" id="IPR004923">
    <property type="entry name" value="FTR1/Fip1/EfeU"/>
</dbReference>
<evidence type="ECO:0000256" key="7">
    <source>
        <dbReference type="SAM" id="SignalP"/>
    </source>
</evidence>
<evidence type="ECO:0000313" key="8">
    <source>
        <dbReference type="EMBL" id="GGG18941.1"/>
    </source>
</evidence>
<evidence type="ECO:0000256" key="2">
    <source>
        <dbReference type="ARBA" id="ARBA00008333"/>
    </source>
</evidence>
<dbReference type="Pfam" id="PF03239">
    <property type="entry name" value="FTR1"/>
    <property type="match status" value="1"/>
</dbReference>
<feature type="transmembrane region" description="Helical" evidence="6">
    <location>
        <begin position="316"/>
        <end position="340"/>
    </location>
</feature>
<feature type="transmembrane region" description="Helical" evidence="6">
    <location>
        <begin position="426"/>
        <end position="444"/>
    </location>
</feature>
<dbReference type="PANTHER" id="PTHR31632:SF2">
    <property type="entry name" value="PLASMA MEMBRANE IRON PERMEASE"/>
    <property type="match status" value="1"/>
</dbReference>
<comment type="caution">
    <text evidence="8">The sequence shown here is derived from an EMBL/GenBank/DDBJ whole genome shotgun (WGS) entry which is preliminary data.</text>
</comment>
<dbReference type="Proteomes" id="UP000616608">
    <property type="component" value="Unassembled WGS sequence"/>
</dbReference>
<keyword evidence="7" id="KW-0732">Signal</keyword>
<accession>A0A917LFR3</accession>
<feature type="transmembrane region" description="Helical" evidence="6">
    <location>
        <begin position="496"/>
        <end position="516"/>
    </location>
</feature>
<keyword evidence="9" id="KW-1185">Reference proteome</keyword>
<comment type="similarity">
    <text evidence="2">Belongs to the oxidase-dependent Fe transporter (OFeT) (TC 9.A.10.1) family.</text>
</comment>